<evidence type="ECO:0000256" key="6">
    <source>
        <dbReference type="ARBA" id="ARBA00023077"/>
    </source>
</evidence>
<name>A0A380ZZ37_9FLAO</name>
<feature type="domain" description="TonB-dependent receptor-like beta-barrel" evidence="12">
    <location>
        <begin position="148"/>
        <end position="584"/>
    </location>
</feature>
<dbReference type="Pfam" id="PF07715">
    <property type="entry name" value="Plug"/>
    <property type="match status" value="1"/>
</dbReference>
<dbReference type="InterPro" id="IPR039426">
    <property type="entry name" value="TonB-dep_rcpt-like"/>
</dbReference>
<evidence type="ECO:0000256" key="10">
    <source>
        <dbReference type="PROSITE-ProRule" id="PRU01360"/>
    </source>
</evidence>
<keyword evidence="3 10" id="KW-1134">Transmembrane beta strand</keyword>
<keyword evidence="4 10" id="KW-0812">Transmembrane</keyword>
<dbReference type="InterPro" id="IPR037066">
    <property type="entry name" value="Plug_dom_sf"/>
</dbReference>
<evidence type="ECO:0000313" key="15">
    <source>
        <dbReference type="Proteomes" id="UP000255515"/>
    </source>
</evidence>
<dbReference type="PANTHER" id="PTHR30069:SF29">
    <property type="entry name" value="HEMOGLOBIN AND HEMOGLOBIN-HAPTOGLOBIN-BINDING PROTEIN 1-RELATED"/>
    <property type="match status" value="1"/>
</dbReference>
<feature type="domain" description="TonB-dependent receptor plug" evidence="13">
    <location>
        <begin position="41"/>
        <end position="140"/>
    </location>
</feature>
<dbReference type="GO" id="GO:0015344">
    <property type="term" value="F:siderophore uptake transmembrane transporter activity"/>
    <property type="evidence" value="ECO:0007669"/>
    <property type="project" value="TreeGrafter"/>
</dbReference>
<evidence type="ECO:0000256" key="3">
    <source>
        <dbReference type="ARBA" id="ARBA00022452"/>
    </source>
</evidence>
<organism evidence="14 15">
    <name type="scientific">Bergeyella zoohelcum</name>
    <dbReference type="NCBI Taxonomy" id="1015"/>
    <lineage>
        <taxon>Bacteria</taxon>
        <taxon>Pseudomonadati</taxon>
        <taxon>Bacteroidota</taxon>
        <taxon>Flavobacteriia</taxon>
        <taxon>Flavobacteriales</taxon>
        <taxon>Weeksellaceae</taxon>
        <taxon>Bergeyella</taxon>
    </lineage>
</organism>
<evidence type="ECO:0000256" key="4">
    <source>
        <dbReference type="ARBA" id="ARBA00022692"/>
    </source>
</evidence>
<dbReference type="GO" id="GO:0009279">
    <property type="term" value="C:cell outer membrane"/>
    <property type="evidence" value="ECO:0007669"/>
    <property type="project" value="UniProtKB-SubCell"/>
</dbReference>
<keyword evidence="2 10" id="KW-0813">Transport</keyword>
<dbReference type="PANTHER" id="PTHR30069">
    <property type="entry name" value="TONB-DEPENDENT OUTER MEMBRANE RECEPTOR"/>
    <property type="match status" value="1"/>
</dbReference>
<accession>A0A380ZZ37</accession>
<dbReference type="GO" id="GO:0044718">
    <property type="term" value="P:siderophore transmembrane transport"/>
    <property type="evidence" value="ECO:0007669"/>
    <property type="project" value="TreeGrafter"/>
</dbReference>
<dbReference type="EMBL" id="UFTJ01000003">
    <property type="protein sequence ID" value="SUV52830.1"/>
    <property type="molecule type" value="Genomic_DNA"/>
</dbReference>
<dbReference type="Gene3D" id="2.40.170.20">
    <property type="entry name" value="TonB-dependent receptor, beta-barrel domain"/>
    <property type="match status" value="1"/>
</dbReference>
<evidence type="ECO:0000256" key="11">
    <source>
        <dbReference type="RuleBase" id="RU003357"/>
    </source>
</evidence>
<dbReference type="InterPro" id="IPR036942">
    <property type="entry name" value="Beta-barrel_TonB_sf"/>
</dbReference>
<evidence type="ECO:0000256" key="7">
    <source>
        <dbReference type="ARBA" id="ARBA00023136"/>
    </source>
</evidence>
<gene>
    <name evidence="14" type="ORF">NCTC11661_01976</name>
</gene>
<comment type="subcellular location">
    <subcellularLocation>
        <location evidence="1 10">Cell outer membrane</location>
        <topology evidence="1 10">Multi-pass membrane protein</topology>
    </subcellularLocation>
</comment>
<evidence type="ECO:0000256" key="1">
    <source>
        <dbReference type="ARBA" id="ARBA00004571"/>
    </source>
</evidence>
<sequence length="610" mass="69240">MTKKHYFWLFALCIGNEYASQITKIDSVVIRDPLLENQLVSQKIISLKDTEIQKNTTNLSENLRFQSPIFIKENGRGMASSPSVRGTSAQQTAFLWNGIQINSLFLGQGDINTLGLLSYDTIVVKIGAGSLRLGSGAMGASVHLNNDLPYNKGWNGSLLTEYGSYNTSNNAVKIGFGNEKFSVKVNTSYSQSDNDYEIAEKKYINRNGQYHQLHYGMSAGYRFSPHHEMAIHSQFHKGTQHFPIFDTTTLPTKYHTGGLKTLLNYKYQGERFKNQTTTAYIEDEFNYFGNIQNTEPSSGGLAKTLIVRNLSHITLTQPALSLSIMGEFQHNAGIGKNSGIIHPKRDWGYAYFGAVKKWTNAHSTELSVRKNFIKNISSPLLFSLGNKLKVSPLWTTHINISNNFRLPSFNDLYWQPGGNPALRPETAWQFESMQSFRINDFQIDIIPFLSYFKDKLQWTPTELGYWAPKNMNKVTSYGSEIYLLYKKKIHKNILELKANYAYTRSIDVNTKLQNMYIPIHKASGTLSFSAPQWNIYAQGLFNGRTYTTTDEDVNAALKPYFITNLGVQISMIKNLSLGGKVNNIFNQIYYTTAYYPLPLRNYSVQIAYQF</sequence>
<evidence type="ECO:0000259" key="12">
    <source>
        <dbReference type="Pfam" id="PF00593"/>
    </source>
</evidence>
<dbReference type="Pfam" id="PF00593">
    <property type="entry name" value="TonB_dep_Rec_b-barrel"/>
    <property type="match status" value="1"/>
</dbReference>
<dbReference type="Gene3D" id="2.170.130.10">
    <property type="entry name" value="TonB-dependent receptor, plug domain"/>
    <property type="match status" value="1"/>
</dbReference>
<reference evidence="14 15" key="1">
    <citation type="submission" date="2018-06" db="EMBL/GenBank/DDBJ databases">
        <authorList>
            <consortium name="Pathogen Informatics"/>
            <person name="Doyle S."/>
        </authorList>
    </citation>
    <scope>NUCLEOTIDE SEQUENCE [LARGE SCALE GENOMIC DNA]</scope>
    <source>
        <strain evidence="14 15">NCTC11661</strain>
    </source>
</reference>
<dbReference type="InterPro" id="IPR000531">
    <property type="entry name" value="Beta-barrel_TonB"/>
</dbReference>
<dbReference type="PROSITE" id="PS52016">
    <property type="entry name" value="TONB_DEPENDENT_REC_3"/>
    <property type="match status" value="1"/>
</dbReference>
<evidence type="ECO:0000259" key="13">
    <source>
        <dbReference type="Pfam" id="PF07715"/>
    </source>
</evidence>
<keyword evidence="5" id="KW-0732">Signal</keyword>
<keyword evidence="7 10" id="KW-0472">Membrane</keyword>
<dbReference type="AlphaFoldDB" id="A0A380ZZ37"/>
<evidence type="ECO:0000256" key="2">
    <source>
        <dbReference type="ARBA" id="ARBA00022448"/>
    </source>
</evidence>
<dbReference type="SUPFAM" id="SSF56935">
    <property type="entry name" value="Porins"/>
    <property type="match status" value="1"/>
</dbReference>
<evidence type="ECO:0000313" key="14">
    <source>
        <dbReference type="EMBL" id="SUV52830.1"/>
    </source>
</evidence>
<evidence type="ECO:0000256" key="8">
    <source>
        <dbReference type="ARBA" id="ARBA00023170"/>
    </source>
</evidence>
<protein>
    <submittedName>
        <fullName evidence="14">Outer membrane cobalamin receptor protein</fullName>
    </submittedName>
</protein>
<keyword evidence="8 14" id="KW-0675">Receptor</keyword>
<evidence type="ECO:0000256" key="9">
    <source>
        <dbReference type="ARBA" id="ARBA00023237"/>
    </source>
</evidence>
<dbReference type="Proteomes" id="UP000255515">
    <property type="component" value="Unassembled WGS sequence"/>
</dbReference>
<keyword evidence="6 11" id="KW-0798">TonB box</keyword>
<comment type="similarity">
    <text evidence="10 11">Belongs to the TonB-dependent receptor family.</text>
</comment>
<dbReference type="InterPro" id="IPR012910">
    <property type="entry name" value="Plug_dom"/>
</dbReference>
<keyword evidence="9 10" id="KW-0998">Cell outer membrane</keyword>
<evidence type="ECO:0000256" key="5">
    <source>
        <dbReference type="ARBA" id="ARBA00022729"/>
    </source>
</evidence>
<proteinExistence type="inferred from homology"/>